<gene>
    <name evidence="1" type="ORF">PsorP6_007216</name>
</gene>
<organism evidence="1 2">
    <name type="scientific">Peronosclerospora sorghi</name>
    <dbReference type="NCBI Taxonomy" id="230839"/>
    <lineage>
        <taxon>Eukaryota</taxon>
        <taxon>Sar</taxon>
        <taxon>Stramenopiles</taxon>
        <taxon>Oomycota</taxon>
        <taxon>Peronosporomycetes</taxon>
        <taxon>Peronosporales</taxon>
        <taxon>Peronosporaceae</taxon>
        <taxon>Peronosclerospora</taxon>
    </lineage>
</organism>
<accession>A0ACC0W783</accession>
<evidence type="ECO:0000313" key="1">
    <source>
        <dbReference type="EMBL" id="KAI9914602.1"/>
    </source>
</evidence>
<comment type="caution">
    <text evidence="1">The sequence shown here is derived from an EMBL/GenBank/DDBJ whole genome shotgun (WGS) entry which is preliminary data.</text>
</comment>
<protein>
    <submittedName>
        <fullName evidence="1">Uncharacterized protein</fullName>
    </submittedName>
</protein>
<dbReference type="Proteomes" id="UP001163321">
    <property type="component" value="Chromosome 3"/>
</dbReference>
<dbReference type="EMBL" id="CM047582">
    <property type="protein sequence ID" value="KAI9914602.1"/>
    <property type="molecule type" value="Genomic_DNA"/>
</dbReference>
<reference evidence="1 2" key="1">
    <citation type="journal article" date="2022" name="bioRxiv">
        <title>The genome of the oomycete Peronosclerospora sorghi, a cosmopolitan pathogen of maize and sorghum, is inflated with dispersed pseudogenes.</title>
        <authorList>
            <person name="Fletcher K."/>
            <person name="Martin F."/>
            <person name="Isakeit T."/>
            <person name="Cavanaugh K."/>
            <person name="Magill C."/>
            <person name="Michelmore R."/>
        </authorList>
    </citation>
    <scope>NUCLEOTIDE SEQUENCE [LARGE SCALE GENOMIC DNA]</scope>
    <source>
        <strain evidence="1">P6</strain>
    </source>
</reference>
<name>A0ACC0W783_9STRA</name>
<keyword evidence="2" id="KW-1185">Reference proteome</keyword>
<evidence type="ECO:0000313" key="2">
    <source>
        <dbReference type="Proteomes" id="UP001163321"/>
    </source>
</evidence>
<proteinExistence type="predicted"/>
<sequence>MLLYHCRMPLQDTVASAFSRLLQQDGRGSFTQNYRVSHTITPALQLCAVGELVKAEQPQSCWTRQAREHTHRLAVGSRLLLPPRTVE</sequence>